<evidence type="ECO:0008006" key="4">
    <source>
        <dbReference type="Google" id="ProtNLM"/>
    </source>
</evidence>
<keyword evidence="3" id="KW-1185">Reference proteome</keyword>
<evidence type="ECO:0000313" key="3">
    <source>
        <dbReference type="Proteomes" id="UP001500888"/>
    </source>
</evidence>
<sequence>MPDRNQLVADQALLRGLADAVHEVGGLIGKGREKFQAVKGEIPVVVTEDDYGHAYMEQHQARLEAIDAALGFLRERLQEDYTQRLRQAQLNYQQAEALSTIQPR</sequence>
<protein>
    <recommendedName>
        <fullName evidence="4">PE domain-containing protein</fullName>
    </recommendedName>
</protein>
<keyword evidence="1" id="KW-0175">Coiled coil</keyword>
<reference evidence="3" key="1">
    <citation type="journal article" date="2019" name="Int. J. Syst. Evol. Microbiol.">
        <title>The Global Catalogue of Microorganisms (GCM) 10K type strain sequencing project: providing services to taxonomists for standard genome sequencing and annotation.</title>
        <authorList>
            <consortium name="The Broad Institute Genomics Platform"/>
            <consortium name="The Broad Institute Genome Sequencing Center for Infectious Disease"/>
            <person name="Wu L."/>
            <person name="Ma J."/>
        </authorList>
    </citation>
    <scope>NUCLEOTIDE SEQUENCE [LARGE SCALE GENOMIC DNA]</scope>
    <source>
        <strain evidence="3">JCM 16908</strain>
    </source>
</reference>
<comment type="caution">
    <text evidence="2">The sequence shown here is derived from an EMBL/GenBank/DDBJ whole genome shotgun (WGS) entry which is preliminary data.</text>
</comment>
<accession>A0ABP7J474</accession>
<gene>
    <name evidence="2" type="ORF">GCM10022226_63990</name>
</gene>
<dbReference type="EMBL" id="BAAAZR010000035">
    <property type="protein sequence ID" value="GAA3833816.1"/>
    <property type="molecule type" value="Genomic_DNA"/>
</dbReference>
<proteinExistence type="predicted"/>
<evidence type="ECO:0000256" key="1">
    <source>
        <dbReference type="SAM" id="Coils"/>
    </source>
</evidence>
<organism evidence="2 3">
    <name type="scientific">Sphaerisporangium flaviroseum</name>
    <dbReference type="NCBI Taxonomy" id="509199"/>
    <lineage>
        <taxon>Bacteria</taxon>
        <taxon>Bacillati</taxon>
        <taxon>Actinomycetota</taxon>
        <taxon>Actinomycetes</taxon>
        <taxon>Streptosporangiales</taxon>
        <taxon>Streptosporangiaceae</taxon>
        <taxon>Sphaerisporangium</taxon>
    </lineage>
</organism>
<name>A0ABP7J474_9ACTN</name>
<evidence type="ECO:0000313" key="2">
    <source>
        <dbReference type="EMBL" id="GAA3833816.1"/>
    </source>
</evidence>
<dbReference type="Proteomes" id="UP001500888">
    <property type="component" value="Unassembled WGS sequence"/>
</dbReference>
<feature type="coiled-coil region" evidence="1">
    <location>
        <begin position="56"/>
        <end position="98"/>
    </location>
</feature>